<keyword evidence="3" id="KW-1185">Reference proteome</keyword>
<organism evidence="2 3">
    <name type="scientific">Qingrenia yutianensis</name>
    <dbReference type="NCBI Taxonomy" id="2763676"/>
    <lineage>
        <taxon>Bacteria</taxon>
        <taxon>Bacillati</taxon>
        <taxon>Bacillota</taxon>
        <taxon>Clostridia</taxon>
        <taxon>Eubacteriales</taxon>
        <taxon>Oscillospiraceae</taxon>
        <taxon>Qingrenia</taxon>
    </lineage>
</organism>
<dbReference type="InterPro" id="IPR016181">
    <property type="entry name" value="Acyl_CoA_acyltransferase"/>
</dbReference>
<comment type="caution">
    <text evidence="2">The sequence shown here is derived from an EMBL/GenBank/DDBJ whole genome shotgun (WGS) entry which is preliminary data.</text>
</comment>
<dbReference type="Pfam" id="PF09924">
    <property type="entry name" value="LPG_synthase_C"/>
    <property type="match status" value="1"/>
</dbReference>
<dbReference type="RefSeq" id="WP_262431157.1">
    <property type="nucleotide sequence ID" value="NZ_JACRTE010000001.1"/>
</dbReference>
<name>A0A926F9V1_9FIRM</name>
<evidence type="ECO:0000259" key="1">
    <source>
        <dbReference type="Pfam" id="PF09924"/>
    </source>
</evidence>
<gene>
    <name evidence="2" type="ORF">H8706_01125</name>
</gene>
<reference evidence="2" key="1">
    <citation type="submission" date="2020-08" db="EMBL/GenBank/DDBJ databases">
        <title>Genome public.</title>
        <authorList>
            <person name="Liu C."/>
            <person name="Sun Q."/>
        </authorList>
    </citation>
    <scope>NUCLEOTIDE SEQUENCE</scope>
    <source>
        <strain evidence="2">NSJ-50</strain>
    </source>
</reference>
<dbReference type="PIRSF" id="PIRSF018688">
    <property type="entry name" value="UCP018688"/>
    <property type="match status" value="1"/>
</dbReference>
<dbReference type="SUPFAM" id="SSF55729">
    <property type="entry name" value="Acyl-CoA N-acyltransferases (Nat)"/>
    <property type="match status" value="2"/>
</dbReference>
<protein>
    <submittedName>
        <fullName evidence="2">DUF2156 domain-containing protein</fullName>
    </submittedName>
</protein>
<dbReference type="AlphaFoldDB" id="A0A926F9V1"/>
<evidence type="ECO:0000313" key="3">
    <source>
        <dbReference type="Proteomes" id="UP000647416"/>
    </source>
</evidence>
<evidence type="ECO:0000313" key="2">
    <source>
        <dbReference type="EMBL" id="MBC8595472.1"/>
    </source>
</evidence>
<feature type="domain" description="Phosphatidylglycerol lysyltransferase C-terminal" evidence="1">
    <location>
        <begin position="24"/>
        <end position="289"/>
    </location>
</feature>
<dbReference type="InterPro" id="IPR024320">
    <property type="entry name" value="LPG_synthase_C"/>
</dbReference>
<dbReference type="EMBL" id="JACRTE010000001">
    <property type="protein sequence ID" value="MBC8595472.1"/>
    <property type="molecule type" value="Genomic_DNA"/>
</dbReference>
<dbReference type="PANTHER" id="PTHR41373:SF1">
    <property type="entry name" value="PHOSPHATIDYLGLYCEROL LYSYLTRANSFERASE C-TERMINAL DOMAIN-CONTAINING PROTEIN"/>
    <property type="match status" value="1"/>
</dbReference>
<dbReference type="PANTHER" id="PTHR41373">
    <property type="entry name" value="DUF2156 DOMAIN-CONTAINING PROTEIN"/>
    <property type="match status" value="1"/>
</dbReference>
<proteinExistence type="predicted"/>
<dbReference type="Gene3D" id="3.40.630.30">
    <property type="match status" value="1"/>
</dbReference>
<sequence>MEFNELKIEDKELFDKYINNEYENCEAVFGNLFIWRNISNTRFALCDGALCVVYTKSNGKLASCYPFGEFDTKTVIEKLKEYFASKGQGLIMESVTNAPCEKIKNLYGDEVEILPDRSLFDYVYTSDSLINLSGKKLHSKRNHINKFLSLYENFEYKKLERSMFDECLESVNKWLLEKYQPTDTDYKNEITVIKECFKNYEKLGFIGGSLFVNGKIAAFTIGEKYYKNSCVVHIEKADTSIEGAYTAINNFYIKNEWQNVEFVNREEDMGLEGIRKAKLSYKPHHMVEKNTIIFK</sequence>
<accession>A0A926F9V1</accession>
<dbReference type="InterPro" id="IPR016732">
    <property type="entry name" value="UCP018688"/>
</dbReference>
<dbReference type="Proteomes" id="UP000647416">
    <property type="component" value="Unassembled WGS sequence"/>
</dbReference>